<dbReference type="Proteomes" id="UP001447188">
    <property type="component" value="Unassembled WGS sequence"/>
</dbReference>
<reference evidence="3 4" key="1">
    <citation type="submission" date="2024-02" db="EMBL/GenBank/DDBJ databases">
        <title>Discinaceae phylogenomics.</title>
        <authorList>
            <person name="Dirks A.C."/>
            <person name="James T.Y."/>
        </authorList>
    </citation>
    <scope>NUCLEOTIDE SEQUENCE [LARGE SCALE GENOMIC DNA]</scope>
    <source>
        <strain evidence="3 4">ACD0624</strain>
    </source>
</reference>
<feature type="compositionally biased region" description="Basic and acidic residues" evidence="2">
    <location>
        <begin position="597"/>
        <end position="615"/>
    </location>
</feature>
<feature type="compositionally biased region" description="Polar residues" evidence="2">
    <location>
        <begin position="551"/>
        <end position="562"/>
    </location>
</feature>
<feature type="region of interest" description="Disordered" evidence="2">
    <location>
        <begin position="583"/>
        <end position="648"/>
    </location>
</feature>
<feature type="compositionally biased region" description="Polar residues" evidence="2">
    <location>
        <begin position="53"/>
        <end position="69"/>
    </location>
</feature>
<feature type="compositionally biased region" description="Basic and acidic residues" evidence="2">
    <location>
        <begin position="198"/>
        <end position="220"/>
    </location>
</feature>
<dbReference type="PANTHER" id="PTHR38120:SF1">
    <property type="entry name" value="M PROTEIN, SEROTYPE 2.1"/>
    <property type="match status" value="1"/>
</dbReference>
<comment type="caution">
    <text evidence="3">The sequence shown here is derived from an EMBL/GenBank/DDBJ whole genome shotgun (WGS) entry which is preliminary data.</text>
</comment>
<feature type="compositionally biased region" description="Low complexity" evidence="2">
    <location>
        <begin position="529"/>
        <end position="542"/>
    </location>
</feature>
<keyword evidence="1" id="KW-0175">Coiled coil</keyword>
<feature type="region of interest" description="Disordered" evidence="2">
    <location>
        <begin position="511"/>
        <end position="568"/>
    </location>
</feature>
<dbReference type="PANTHER" id="PTHR38120">
    <property type="entry name" value="EXPRESSED PROTEIN"/>
    <property type="match status" value="1"/>
</dbReference>
<keyword evidence="4" id="KW-1185">Reference proteome</keyword>
<feature type="coiled-coil region" evidence="1">
    <location>
        <begin position="92"/>
        <end position="197"/>
    </location>
</feature>
<accession>A0ABR3GSH9</accession>
<protein>
    <submittedName>
        <fullName evidence="3">Uncharacterized protein</fullName>
    </submittedName>
</protein>
<feature type="region of interest" description="Disordered" evidence="2">
    <location>
        <begin position="198"/>
        <end position="245"/>
    </location>
</feature>
<gene>
    <name evidence="3" type="ORF">Q9L58_002120</name>
</gene>
<feature type="coiled-coil region" evidence="1">
    <location>
        <begin position="249"/>
        <end position="301"/>
    </location>
</feature>
<evidence type="ECO:0000313" key="3">
    <source>
        <dbReference type="EMBL" id="KAL0638889.1"/>
    </source>
</evidence>
<evidence type="ECO:0000256" key="1">
    <source>
        <dbReference type="SAM" id="Coils"/>
    </source>
</evidence>
<dbReference type="EMBL" id="JBBBZM010000017">
    <property type="protein sequence ID" value="KAL0638889.1"/>
    <property type="molecule type" value="Genomic_DNA"/>
</dbReference>
<feature type="coiled-coil region" evidence="1">
    <location>
        <begin position="358"/>
        <end position="393"/>
    </location>
</feature>
<feature type="compositionally biased region" description="Polar residues" evidence="2">
    <location>
        <begin position="221"/>
        <end position="245"/>
    </location>
</feature>
<evidence type="ECO:0000313" key="4">
    <source>
        <dbReference type="Proteomes" id="UP001447188"/>
    </source>
</evidence>
<feature type="region of interest" description="Disordered" evidence="2">
    <location>
        <begin position="442"/>
        <end position="486"/>
    </location>
</feature>
<feature type="region of interest" description="Disordered" evidence="2">
    <location>
        <begin position="1"/>
        <end position="85"/>
    </location>
</feature>
<feature type="compositionally biased region" description="Low complexity" evidence="2">
    <location>
        <begin position="29"/>
        <end position="50"/>
    </location>
</feature>
<proteinExistence type="predicted"/>
<name>A0ABR3GSH9_9PEZI</name>
<sequence>MSSRKPPPANLSSPLNRRSMPPSGAQNRGSGSPTPTSTPNTSAGATAPASRRGTGSSSIHRNSVSSPLSARSAAKRSSELVSEADLENAAAMEDLRSRLSQIESAAEAAAEEHAMQMKAIELRLEEALAEQIKMEDNSHGKDEVIEGIESQVKELTRAKRDQENIYEAERVAAQQEKEEMMDREEELNTIIQRLKDSLAQRDAQRERTPEHDTPDNRSRTSLESSSIDESQGFAPSSNISTPQRNNNLLLQKDKLIESLRLELAEAQIRLSEADHQGGTKLQQLEQQLLEARLANARLMEDNESFQLLLSSAALNGDFPRGDYITNAFSEVEPEPESHIIKKVQGSPRNSISLGSNLAEELEEAAQTAETEKYRKLENEHKSLKDQNKAMSLYINNIIERILQHKDSEAILDKTAPLDASLTAPAKIEKALPATPFEEVGLSRARSLAARRRSPTPSLTDGTRAPIRRSKSNRAPSVGSHKRSHSDAVYTGASVVNNIFRSEGMIPRAQTFYGPDQFTRGQRPRDSDLSLDSTTSESGDSGLPTPALSMRTMPSPTHHSSGMTMGPIAGNKLRPLRLVQENVGNGLVSPPLGGGRKISGDYKEGVEDEKSRLERRQSKRGSWITWFNRNKEDEGGNPENVLFERRDVE</sequence>
<organism evidence="3 4">
    <name type="scientific">Discina gigas</name>
    <dbReference type="NCBI Taxonomy" id="1032678"/>
    <lineage>
        <taxon>Eukaryota</taxon>
        <taxon>Fungi</taxon>
        <taxon>Dikarya</taxon>
        <taxon>Ascomycota</taxon>
        <taxon>Pezizomycotina</taxon>
        <taxon>Pezizomycetes</taxon>
        <taxon>Pezizales</taxon>
        <taxon>Discinaceae</taxon>
        <taxon>Discina</taxon>
    </lineage>
</organism>
<evidence type="ECO:0000256" key="2">
    <source>
        <dbReference type="SAM" id="MobiDB-lite"/>
    </source>
</evidence>